<name>Q0YSW8_9CHLB</name>
<proteinExistence type="predicted"/>
<feature type="chain" id="PRO_5004179376" evidence="3">
    <location>
        <begin position="27"/>
        <end position="302"/>
    </location>
</feature>
<sequence length="302" mass="33442">MLRLDRPVMRVSISLLFMLLFSGCHRNDKADGYGNFEATEIIVSAESSGRLLRFDAEEGATLQKGMVTAVIDTTQLHYSKMQLKAEREALEAKQPGLGAKISVLQAERSNLMRDRARYRRLLSEGAVPSRQLEEFENRITVLDRQIGSLETEYPGLSGDIRARSARLAQIDDQIIKSVVKNPVTGVVLARYAEPGELASSGKALYRIADLERIYLRVYLSGAQLSGVKIGQQVEVEVDGAQGAGTVLHGTISWISAKAEFTPKIIQTKEERVSMVYAVKVLVPNRDGLLRIGMPGEVRLQKR</sequence>
<reference evidence="4 5" key="1">
    <citation type="submission" date="2006-07" db="EMBL/GenBank/DDBJ databases">
        <title>Annotation of the draft genome assembly of Chlorobium ferroxidans DSM 13031.</title>
        <authorList>
            <consortium name="US DOE Joint Genome Institute (JGI-ORNL)"/>
            <person name="Larimer F."/>
            <person name="Land M."/>
            <person name="Hauser L."/>
        </authorList>
    </citation>
    <scope>NUCLEOTIDE SEQUENCE [LARGE SCALE GENOMIC DNA]</scope>
    <source>
        <strain evidence="4 5">DSM 13031</strain>
    </source>
</reference>
<evidence type="ECO:0000256" key="3">
    <source>
        <dbReference type="SAM" id="SignalP"/>
    </source>
</evidence>
<dbReference type="GO" id="GO:0030313">
    <property type="term" value="C:cell envelope"/>
    <property type="evidence" value="ECO:0007669"/>
    <property type="project" value="UniProtKB-SubCell"/>
</dbReference>
<dbReference type="Gene3D" id="2.40.50.100">
    <property type="match status" value="1"/>
</dbReference>
<keyword evidence="3" id="KW-0732">Signal</keyword>
<dbReference type="AlphaFoldDB" id="Q0YSW8"/>
<evidence type="ECO:0000256" key="2">
    <source>
        <dbReference type="ARBA" id="ARBA00023054"/>
    </source>
</evidence>
<dbReference type="EMBL" id="AASE01000004">
    <property type="protein sequence ID" value="EAT59496.1"/>
    <property type="molecule type" value="Genomic_DNA"/>
</dbReference>
<dbReference type="PANTHER" id="PTHR32347:SF23">
    <property type="entry name" value="BLL5650 PROTEIN"/>
    <property type="match status" value="1"/>
</dbReference>
<keyword evidence="5" id="KW-1185">Reference proteome</keyword>
<dbReference type="InterPro" id="IPR050465">
    <property type="entry name" value="UPF0194_transport"/>
</dbReference>
<dbReference type="OrthoDB" id="9778236at2"/>
<dbReference type="Proteomes" id="UP000004162">
    <property type="component" value="Unassembled WGS sequence"/>
</dbReference>
<evidence type="ECO:0000313" key="5">
    <source>
        <dbReference type="Proteomes" id="UP000004162"/>
    </source>
</evidence>
<comment type="subcellular location">
    <subcellularLocation>
        <location evidence="1">Cell envelope</location>
    </subcellularLocation>
</comment>
<keyword evidence="4" id="KW-0449">Lipoprotein</keyword>
<accession>Q0YSW8</accession>
<protein>
    <submittedName>
        <fullName evidence="4">Putative ABC transport system, lipoprotein</fullName>
    </submittedName>
</protein>
<organism evidence="4 5">
    <name type="scientific">Chlorobium ferrooxidans DSM 13031</name>
    <dbReference type="NCBI Taxonomy" id="377431"/>
    <lineage>
        <taxon>Bacteria</taxon>
        <taxon>Pseudomonadati</taxon>
        <taxon>Chlorobiota</taxon>
        <taxon>Chlorobiia</taxon>
        <taxon>Chlorobiales</taxon>
        <taxon>Chlorobiaceae</taxon>
        <taxon>Chlorobium/Pelodictyon group</taxon>
        <taxon>Chlorobium</taxon>
    </lineage>
</organism>
<dbReference type="SUPFAM" id="SSF111369">
    <property type="entry name" value="HlyD-like secretion proteins"/>
    <property type="match status" value="1"/>
</dbReference>
<keyword evidence="2" id="KW-0175">Coiled coil</keyword>
<dbReference type="Gene3D" id="2.40.30.170">
    <property type="match status" value="1"/>
</dbReference>
<feature type="signal peptide" evidence="3">
    <location>
        <begin position="1"/>
        <end position="26"/>
    </location>
</feature>
<dbReference type="PANTHER" id="PTHR32347">
    <property type="entry name" value="EFFLUX SYSTEM COMPONENT YKNX-RELATED"/>
    <property type="match status" value="1"/>
</dbReference>
<evidence type="ECO:0000256" key="1">
    <source>
        <dbReference type="ARBA" id="ARBA00004196"/>
    </source>
</evidence>
<evidence type="ECO:0000313" key="4">
    <source>
        <dbReference type="EMBL" id="EAT59496.1"/>
    </source>
</evidence>
<gene>
    <name evidence="4" type="ORF">CferDRAFT_1423</name>
</gene>
<comment type="caution">
    <text evidence="4">The sequence shown here is derived from an EMBL/GenBank/DDBJ whole genome shotgun (WGS) entry which is preliminary data.</text>
</comment>
<reference evidence="4 5" key="2">
    <citation type="submission" date="2006-07" db="EMBL/GenBank/DDBJ databases">
        <title>Sequencing of the draft genome and assembly of Chlorobium ferroxidans DSM 13031.</title>
        <authorList>
            <consortium name="US DOE Joint Genome Institute (JGI-PGF)"/>
            <person name="Copeland A."/>
            <person name="Lucas S."/>
            <person name="Lapidus A."/>
            <person name="Barry K."/>
            <person name="Glavina del Rio T."/>
            <person name="Dalin E."/>
            <person name="Tice H."/>
            <person name="Bruce D."/>
            <person name="Pitluck S."/>
            <person name="Richardson P."/>
        </authorList>
    </citation>
    <scope>NUCLEOTIDE SEQUENCE [LARGE SCALE GENOMIC DNA]</scope>
    <source>
        <strain evidence="4 5">DSM 13031</strain>
    </source>
</reference>
<dbReference type="PROSITE" id="PS51257">
    <property type="entry name" value="PROKAR_LIPOPROTEIN"/>
    <property type="match status" value="1"/>
</dbReference>